<feature type="region of interest" description="Disordered" evidence="2">
    <location>
        <begin position="550"/>
        <end position="580"/>
    </location>
</feature>
<reference evidence="4 5" key="1">
    <citation type="submission" date="2016-10" db="EMBL/GenBank/DDBJ databases">
        <title>Proteomics and genomics reveal pathogen-plant mechanisms compatible with a hemibiotrophic lifestyle of Diplodia corticola.</title>
        <authorList>
            <person name="Fernandes I."/>
            <person name="De Jonge R."/>
            <person name="Van De Peer Y."/>
            <person name="Devreese B."/>
            <person name="Alves A."/>
            <person name="Esteves A.C."/>
        </authorList>
    </citation>
    <scope>NUCLEOTIDE SEQUENCE [LARGE SCALE GENOMIC DNA]</scope>
    <source>
        <strain evidence="4 5">CBS 112549</strain>
    </source>
</reference>
<dbReference type="OrthoDB" id="4738706at2759"/>
<dbReference type="InterPro" id="IPR013087">
    <property type="entry name" value="Znf_C2H2_type"/>
</dbReference>
<proteinExistence type="predicted"/>
<dbReference type="Proteomes" id="UP000183809">
    <property type="component" value="Unassembled WGS sequence"/>
</dbReference>
<feature type="region of interest" description="Disordered" evidence="2">
    <location>
        <begin position="283"/>
        <end position="349"/>
    </location>
</feature>
<dbReference type="EMBL" id="MNUE01000031">
    <property type="protein sequence ID" value="OJD33345.1"/>
    <property type="molecule type" value="Genomic_DNA"/>
</dbReference>
<keyword evidence="5" id="KW-1185">Reference proteome</keyword>
<dbReference type="RefSeq" id="XP_020129605.1">
    <property type="nucleotide sequence ID" value="XM_020274277.1"/>
</dbReference>
<keyword evidence="1" id="KW-0863">Zinc-finger</keyword>
<protein>
    <submittedName>
        <fullName evidence="4">Zinc finger c2h2-type protein</fullName>
    </submittedName>
</protein>
<sequence>MVLEWVASSINFFLPSTAEAELQPRYLNLRKSVYPHKTDCSTTSVNGIRMRERFVAEHGLGFKPQKTITEVQIGAYCYGALSAINTRNNEEILVCYFVDEEQRSGKFWITKFELAGKQRKGHKSYSKKVVSHLMRNLTNATKVLCEALNRYPQLSPPKYSIFGGPRQANIFASVATPFRSSAESTCVGFPTSLCLSELSLLKKFRSISFTLAGIFDQKTPCATSTTKASRPCDTERSIDSQVKIMVKHALDSRKQRIIDMVMGKAMDMLGLDLEQSDCSSEASFLTDSSSSTSDSIEGESQSNGMSFTSGSASSRQQGHINSSSKRGKRKRDEEEEEGSKRPRYEASIPGCDGGKKKFACPYRKRLSQNDDLTTSCVHPFRDVHRVKEHLYRQHALSLVIHCARCFKRFKDSADLTKHLQPDTGQSTCNGPRPQPLIYFGQSTLLELKRRSAKAMSEEEKWRAVWTILFGDALDASGSTPSPYSEDTMHSQSWTGDEFSRYEHFQRHTLPDLVQQHIARRLDDENPAEHIAEAILSSVPEIIRAIQEEHNYGRGNPNSSATAESVSQTNTAGPSTNRHGSMFFVPPAVTFTADNTAMAESQAWPMATPVENSDSGYSTARVDHVSGQPQDLHAALSSNDALTHSLPRLQHPQIPARPNNFPESTQLDHPAQTCNVERETPRFESTSAGPDDNIASNSQSFRPSTQIPSPLGFSFPDDSQQGLYDYVLDCNGDFIF</sequence>
<feature type="compositionally biased region" description="Polar residues" evidence="2">
    <location>
        <begin position="303"/>
        <end position="321"/>
    </location>
</feature>
<dbReference type="AlphaFoldDB" id="A0A1J9QY95"/>
<dbReference type="GO" id="GO:0008270">
    <property type="term" value="F:zinc ion binding"/>
    <property type="evidence" value="ECO:0007669"/>
    <property type="project" value="UniProtKB-KW"/>
</dbReference>
<dbReference type="PANTHER" id="PTHR38166:SF1">
    <property type="entry name" value="C2H2-TYPE DOMAIN-CONTAINING PROTEIN"/>
    <property type="match status" value="1"/>
</dbReference>
<keyword evidence="1" id="KW-0862">Zinc</keyword>
<evidence type="ECO:0000313" key="5">
    <source>
        <dbReference type="Proteomes" id="UP000183809"/>
    </source>
</evidence>
<evidence type="ECO:0000259" key="3">
    <source>
        <dbReference type="PROSITE" id="PS50157"/>
    </source>
</evidence>
<organism evidence="4 5">
    <name type="scientific">Diplodia corticola</name>
    <dbReference type="NCBI Taxonomy" id="236234"/>
    <lineage>
        <taxon>Eukaryota</taxon>
        <taxon>Fungi</taxon>
        <taxon>Dikarya</taxon>
        <taxon>Ascomycota</taxon>
        <taxon>Pezizomycotina</taxon>
        <taxon>Dothideomycetes</taxon>
        <taxon>Dothideomycetes incertae sedis</taxon>
        <taxon>Botryosphaeriales</taxon>
        <taxon>Botryosphaeriaceae</taxon>
        <taxon>Diplodia</taxon>
    </lineage>
</organism>
<feature type="compositionally biased region" description="Low complexity" evidence="2">
    <location>
        <begin position="283"/>
        <end position="302"/>
    </location>
</feature>
<dbReference type="PROSITE" id="PS50157">
    <property type="entry name" value="ZINC_FINGER_C2H2_2"/>
    <property type="match status" value="1"/>
</dbReference>
<gene>
    <name evidence="4" type="ORF">BKCO1_3100011</name>
</gene>
<dbReference type="STRING" id="236234.A0A1J9QY95"/>
<evidence type="ECO:0000256" key="1">
    <source>
        <dbReference type="PROSITE-ProRule" id="PRU00042"/>
    </source>
</evidence>
<feature type="compositionally biased region" description="Polar residues" evidence="2">
    <location>
        <begin position="682"/>
        <end position="702"/>
    </location>
</feature>
<comment type="caution">
    <text evidence="4">The sequence shown here is derived from an EMBL/GenBank/DDBJ whole genome shotgun (WGS) entry which is preliminary data.</text>
</comment>
<evidence type="ECO:0000313" key="4">
    <source>
        <dbReference type="EMBL" id="OJD33345.1"/>
    </source>
</evidence>
<feature type="domain" description="C2H2-type" evidence="3">
    <location>
        <begin position="400"/>
        <end position="427"/>
    </location>
</feature>
<feature type="region of interest" description="Disordered" evidence="2">
    <location>
        <begin position="678"/>
        <end position="702"/>
    </location>
</feature>
<feature type="region of interest" description="Disordered" evidence="2">
    <location>
        <begin position="604"/>
        <end position="631"/>
    </location>
</feature>
<accession>A0A1J9QY95</accession>
<evidence type="ECO:0000256" key="2">
    <source>
        <dbReference type="SAM" id="MobiDB-lite"/>
    </source>
</evidence>
<name>A0A1J9QY95_9PEZI</name>
<dbReference type="PANTHER" id="PTHR38166">
    <property type="entry name" value="C2H2-TYPE DOMAIN-CONTAINING PROTEIN-RELATED"/>
    <property type="match status" value="1"/>
</dbReference>
<feature type="compositionally biased region" description="Polar residues" evidence="2">
    <location>
        <begin position="555"/>
        <end position="578"/>
    </location>
</feature>
<dbReference type="GeneID" id="31014538"/>
<keyword evidence="1" id="KW-0479">Metal-binding</keyword>